<reference evidence="2 3" key="1">
    <citation type="submission" date="2018-06" db="EMBL/GenBank/DDBJ databases">
        <title>Genomic Encyclopedia of Archaeal and Bacterial Type Strains, Phase II (KMG-II): from individual species to whole genera.</title>
        <authorList>
            <person name="Goeker M."/>
        </authorList>
    </citation>
    <scope>NUCLEOTIDE SEQUENCE [LARGE SCALE GENOMIC DNA]</scope>
    <source>
        <strain evidence="2 3">DSM 14825</strain>
    </source>
</reference>
<dbReference type="AlphaFoldDB" id="A0A327SY38"/>
<organism evidence="2 3">
    <name type="scientific">Pedobacter cryoconitis</name>
    <dbReference type="NCBI Taxonomy" id="188932"/>
    <lineage>
        <taxon>Bacteria</taxon>
        <taxon>Pseudomonadati</taxon>
        <taxon>Bacteroidota</taxon>
        <taxon>Sphingobacteriia</taxon>
        <taxon>Sphingobacteriales</taxon>
        <taxon>Sphingobacteriaceae</taxon>
        <taxon>Pedobacter</taxon>
    </lineage>
</organism>
<feature type="signal peptide" evidence="1">
    <location>
        <begin position="1"/>
        <end position="21"/>
    </location>
</feature>
<evidence type="ECO:0000256" key="1">
    <source>
        <dbReference type="SAM" id="SignalP"/>
    </source>
</evidence>
<sequence>MRSFILSAAVLAIAGVSTVKANEIKNPIAIQSDSAAYSVKLDSTANTFRTDSAAYTVAADSAINTAKTDSAAFTARLDSTSNIVKQDSAAKVPVKVEALPDPVKATLKADAYKEWTPTTAFLITNADKSTYYQVDVKKDDKVAFLKVGADGVVQQ</sequence>
<evidence type="ECO:0000313" key="2">
    <source>
        <dbReference type="EMBL" id="RAJ33342.1"/>
    </source>
</evidence>
<keyword evidence="1" id="KW-0732">Signal</keyword>
<dbReference type="OrthoDB" id="894202at2"/>
<proteinExistence type="predicted"/>
<protein>
    <recommendedName>
        <fullName evidence="4">PepSY-like beta-lactamase-inhibitor</fullName>
    </recommendedName>
</protein>
<evidence type="ECO:0000313" key="3">
    <source>
        <dbReference type="Proteomes" id="UP000249754"/>
    </source>
</evidence>
<name>A0A327SY38_9SPHI</name>
<dbReference type="Proteomes" id="UP000249754">
    <property type="component" value="Unassembled WGS sequence"/>
</dbReference>
<comment type="caution">
    <text evidence="2">The sequence shown here is derived from an EMBL/GenBank/DDBJ whole genome shotgun (WGS) entry which is preliminary data.</text>
</comment>
<evidence type="ECO:0008006" key="4">
    <source>
        <dbReference type="Google" id="ProtNLM"/>
    </source>
</evidence>
<accession>A0A327SY38</accession>
<dbReference type="RefSeq" id="WP_111632970.1">
    <property type="nucleotide sequence ID" value="NZ_QLLR01000004.1"/>
</dbReference>
<dbReference type="Gene3D" id="3.10.450.360">
    <property type="match status" value="1"/>
</dbReference>
<dbReference type="EMBL" id="QLLR01000004">
    <property type="protein sequence ID" value="RAJ33342.1"/>
    <property type="molecule type" value="Genomic_DNA"/>
</dbReference>
<feature type="chain" id="PRO_5016381685" description="PepSY-like beta-lactamase-inhibitor" evidence="1">
    <location>
        <begin position="22"/>
        <end position="155"/>
    </location>
</feature>
<dbReference type="STRING" id="188932.AY601_4658"/>
<gene>
    <name evidence="2" type="ORF">LY11_01384</name>
</gene>